<feature type="domain" description="RING-type" evidence="3">
    <location>
        <begin position="124"/>
        <end position="212"/>
    </location>
</feature>
<gene>
    <name evidence="5" type="ORF">FH972_011066</name>
</gene>
<dbReference type="CDD" id="cd23818">
    <property type="entry name" value="RWD_RNF25"/>
    <property type="match status" value="1"/>
</dbReference>
<accession>A0A660KT63</accession>
<dbReference type="Pfam" id="PF05773">
    <property type="entry name" value="RWD"/>
    <property type="match status" value="1"/>
</dbReference>
<evidence type="ECO:0000259" key="3">
    <source>
        <dbReference type="PROSITE" id="PS50089"/>
    </source>
</evidence>
<proteinExistence type="predicted"/>
<feature type="region of interest" description="Disordered" evidence="2">
    <location>
        <begin position="293"/>
        <end position="420"/>
    </location>
</feature>
<dbReference type="FunFam" id="3.30.40.10:FF:000914">
    <property type="entry name" value="RWD domain-containing protein"/>
    <property type="match status" value="1"/>
</dbReference>
<reference evidence="5 6" key="1">
    <citation type="submission" date="2019-06" db="EMBL/GenBank/DDBJ databases">
        <title>A chromosomal-level reference genome of Carpinus fangiana (Coryloideae, Betulaceae).</title>
        <authorList>
            <person name="Yang X."/>
            <person name="Wang Z."/>
            <person name="Zhang L."/>
            <person name="Hao G."/>
            <person name="Liu J."/>
            <person name="Yang Y."/>
        </authorList>
    </citation>
    <scope>NUCLEOTIDE SEQUENCE [LARGE SCALE GENOMIC DNA]</scope>
    <source>
        <strain evidence="5">Cfa_2016G</strain>
        <tissue evidence="5">Leaf</tissue>
    </source>
</reference>
<dbReference type="PROSITE" id="PS50089">
    <property type="entry name" value="ZF_RING_2"/>
    <property type="match status" value="1"/>
</dbReference>
<protein>
    <recommendedName>
        <fullName evidence="7">RWD domain-containing protein</fullName>
    </recommendedName>
</protein>
<dbReference type="PANTHER" id="PTHR13198:SF4">
    <property type="entry name" value="E3 UBIQUITIN-PROTEIN LIGASE RNF25"/>
    <property type="match status" value="1"/>
</dbReference>
<dbReference type="EMBL" id="CM017324">
    <property type="protein sequence ID" value="KAE8038568.1"/>
    <property type="molecule type" value="Genomic_DNA"/>
</dbReference>
<dbReference type="GO" id="GO:0008270">
    <property type="term" value="F:zinc ion binding"/>
    <property type="evidence" value="ECO:0007669"/>
    <property type="project" value="UniProtKB-KW"/>
</dbReference>
<name>A0A660KT63_9ROSI</name>
<evidence type="ECO:0008006" key="7">
    <source>
        <dbReference type="Google" id="ProtNLM"/>
    </source>
</evidence>
<evidence type="ECO:0000256" key="2">
    <source>
        <dbReference type="SAM" id="MobiDB-lite"/>
    </source>
</evidence>
<keyword evidence="6" id="KW-1185">Reference proteome</keyword>
<feature type="compositionally biased region" description="Polar residues" evidence="2">
    <location>
        <begin position="376"/>
        <end position="392"/>
    </location>
</feature>
<sequence>MATADEAEIEAEVEAVQAVYGDDCVVIDSYPPHLHVHIKPRTADVTSQQFVEAVIVIRAGSQYPKEPPHINLLDSKGLDDQRQKDLITCIQDKACELSSYLMLVALCEEAVEKLTIMNHPDGDCPLCLCPLLPEDEQNKTLPFMKLMSCFHCFHSGCIIRWWYWLQTEKETSVSDSSRATIRPISTVENKAGKKLDTHGAVEESMGTCPVCRKVFLAKDFEHVLDLVGSHSSQLNSDEIEVDDNQKLLESDSEDVRRKKFEAILRLQQENNGLIEPKQNLVVVPGMFLLQTDASAASTSAQESAEQPQTEPTGTPETHSSGSSTLLNTGVQRPTGMRKYRAWNSRKQVKQPAASPCTVSTRESGEQQGRDPAVTLGTHSVGSISRPSTSGLRTSGMRKQRHWNSRKPVEQWIRKENATSE</sequence>
<feature type="compositionally biased region" description="Basic and acidic residues" evidence="2">
    <location>
        <begin position="406"/>
        <end position="420"/>
    </location>
</feature>
<dbReference type="OrthoDB" id="432311at2759"/>
<dbReference type="GO" id="GO:0005634">
    <property type="term" value="C:nucleus"/>
    <property type="evidence" value="ECO:0007669"/>
    <property type="project" value="TreeGrafter"/>
</dbReference>
<dbReference type="InterPro" id="IPR039133">
    <property type="entry name" value="RNF25"/>
</dbReference>
<feature type="compositionally biased region" description="Polar residues" evidence="2">
    <location>
        <begin position="318"/>
        <end position="331"/>
    </location>
</feature>
<dbReference type="InterPro" id="IPR001841">
    <property type="entry name" value="Znf_RING"/>
</dbReference>
<dbReference type="SUPFAM" id="SSF54495">
    <property type="entry name" value="UBC-like"/>
    <property type="match status" value="1"/>
</dbReference>
<feature type="domain" description="RWD" evidence="4">
    <location>
        <begin position="11"/>
        <end position="117"/>
    </location>
</feature>
<organism evidence="5 6">
    <name type="scientific">Carpinus fangiana</name>
    <dbReference type="NCBI Taxonomy" id="176857"/>
    <lineage>
        <taxon>Eukaryota</taxon>
        <taxon>Viridiplantae</taxon>
        <taxon>Streptophyta</taxon>
        <taxon>Embryophyta</taxon>
        <taxon>Tracheophyta</taxon>
        <taxon>Spermatophyta</taxon>
        <taxon>Magnoliopsida</taxon>
        <taxon>eudicotyledons</taxon>
        <taxon>Gunneridae</taxon>
        <taxon>Pentapetalae</taxon>
        <taxon>rosids</taxon>
        <taxon>fabids</taxon>
        <taxon>Fagales</taxon>
        <taxon>Betulaceae</taxon>
        <taxon>Carpinus</taxon>
    </lineage>
</organism>
<dbReference type="InterPro" id="IPR013083">
    <property type="entry name" value="Znf_RING/FYVE/PHD"/>
</dbReference>
<dbReference type="SUPFAM" id="SSF57850">
    <property type="entry name" value="RING/U-box"/>
    <property type="match status" value="1"/>
</dbReference>
<dbReference type="Proteomes" id="UP000327013">
    <property type="component" value="Chromosome 4"/>
</dbReference>
<feature type="compositionally biased region" description="Low complexity" evidence="2">
    <location>
        <begin position="293"/>
        <end position="317"/>
    </location>
</feature>
<feature type="compositionally biased region" description="Basic residues" evidence="2">
    <location>
        <begin position="395"/>
        <end position="404"/>
    </location>
</feature>
<dbReference type="PROSITE" id="PS50908">
    <property type="entry name" value="RWD"/>
    <property type="match status" value="1"/>
</dbReference>
<dbReference type="InterPro" id="IPR006575">
    <property type="entry name" value="RWD_dom"/>
</dbReference>
<evidence type="ECO:0000313" key="5">
    <source>
        <dbReference type="EMBL" id="KAE8038568.1"/>
    </source>
</evidence>
<evidence type="ECO:0000313" key="6">
    <source>
        <dbReference type="Proteomes" id="UP000327013"/>
    </source>
</evidence>
<dbReference type="SMART" id="SM00184">
    <property type="entry name" value="RING"/>
    <property type="match status" value="1"/>
</dbReference>
<keyword evidence="1" id="KW-0862">Zinc</keyword>
<evidence type="ECO:0000256" key="1">
    <source>
        <dbReference type="PROSITE-ProRule" id="PRU00175"/>
    </source>
</evidence>
<evidence type="ECO:0000259" key="4">
    <source>
        <dbReference type="PROSITE" id="PS50908"/>
    </source>
</evidence>
<dbReference type="GO" id="GO:0016567">
    <property type="term" value="P:protein ubiquitination"/>
    <property type="evidence" value="ECO:0007669"/>
    <property type="project" value="TreeGrafter"/>
</dbReference>
<keyword evidence="1" id="KW-0479">Metal-binding</keyword>
<dbReference type="Gene3D" id="3.10.110.10">
    <property type="entry name" value="Ubiquitin Conjugating Enzyme"/>
    <property type="match status" value="1"/>
</dbReference>
<dbReference type="AlphaFoldDB" id="A0A660KT63"/>
<dbReference type="SMART" id="SM00591">
    <property type="entry name" value="RWD"/>
    <property type="match status" value="1"/>
</dbReference>
<keyword evidence="1" id="KW-0863">Zinc-finger</keyword>
<dbReference type="Gene3D" id="3.30.40.10">
    <property type="entry name" value="Zinc/RING finger domain, C3HC4 (zinc finger)"/>
    <property type="match status" value="1"/>
</dbReference>
<dbReference type="InterPro" id="IPR016135">
    <property type="entry name" value="UBQ-conjugating_enzyme/RWD"/>
</dbReference>
<dbReference type="GO" id="GO:0061630">
    <property type="term" value="F:ubiquitin protein ligase activity"/>
    <property type="evidence" value="ECO:0007669"/>
    <property type="project" value="InterPro"/>
</dbReference>
<dbReference type="PANTHER" id="PTHR13198">
    <property type="entry name" value="RING FINGER PROTEIN 25"/>
    <property type="match status" value="1"/>
</dbReference>